<comment type="caution">
    <text evidence="2">The sequence shown here is derived from an EMBL/GenBank/DDBJ whole genome shotgun (WGS) entry which is preliminary data.</text>
</comment>
<protein>
    <submittedName>
        <fullName evidence="2">Uncharacterized protein</fullName>
    </submittedName>
</protein>
<feature type="region of interest" description="Disordered" evidence="1">
    <location>
        <begin position="38"/>
        <end position="69"/>
    </location>
</feature>
<evidence type="ECO:0000313" key="2">
    <source>
        <dbReference type="EMBL" id="KAF3533158.1"/>
    </source>
</evidence>
<sequence length="69" mass="7712">MKEKRREPITEWCSPFESEIIGNNCLIAVHAAGFDLVEENNHQTAEEEGNTAEEEKGHAPEESLGENSE</sequence>
<dbReference type="EMBL" id="QGKV02001507">
    <property type="protein sequence ID" value="KAF3533158.1"/>
    <property type="molecule type" value="Genomic_DNA"/>
</dbReference>
<name>A0ABQ7BKV0_BRACR</name>
<keyword evidence="3" id="KW-1185">Reference proteome</keyword>
<dbReference type="Proteomes" id="UP000266723">
    <property type="component" value="Unassembled WGS sequence"/>
</dbReference>
<reference evidence="2 3" key="1">
    <citation type="journal article" date="2020" name="BMC Genomics">
        <title>Intraspecific diversification of the crop wild relative Brassica cretica Lam. using demographic model selection.</title>
        <authorList>
            <person name="Kioukis A."/>
            <person name="Michalopoulou V.A."/>
            <person name="Briers L."/>
            <person name="Pirintsos S."/>
            <person name="Studholme D.J."/>
            <person name="Pavlidis P."/>
            <person name="Sarris P.F."/>
        </authorList>
    </citation>
    <scope>NUCLEOTIDE SEQUENCE [LARGE SCALE GENOMIC DNA]</scope>
    <source>
        <strain evidence="3">cv. PFS-1207/04</strain>
    </source>
</reference>
<accession>A0ABQ7BKV0</accession>
<proteinExistence type="predicted"/>
<organism evidence="2 3">
    <name type="scientific">Brassica cretica</name>
    <name type="common">Mustard</name>
    <dbReference type="NCBI Taxonomy" id="69181"/>
    <lineage>
        <taxon>Eukaryota</taxon>
        <taxon>Viridiplantae</taxon>
        <taxon>Streptophyta</taxon>
        <taxon>Embryophyta</taxon>
        <taxon>Tracheophyta</taxon>
        <taxon>Spermatophyta</taxon>
        <taxon>Magnoliopsida</taxon>
        <taxon>eudicotyledons</taxon>
        <taxon>Gunneridae</taxon>
        <taxon>Pentapetalae</taxon>
        <taxon>rosids</taxon>
        <taxon>malvids</taxon>
        <taxon>Brassicales</taxon>
        <taxon>Brassicaceae</taxon>
        <taxon>Brassiceae</taxon>
        <taxon>Brassica</taxon>
    </lineage>
</organism>
<gene>
    <name evidence="2" type="ORF">DY000_02042304</name>
</gene>
<evidence type="ECO:0000256" key="1">
    <source>
        <dbReference type="SAM" id="MobiDB-lite"/>
    </source>
</evidence>
<evidence type="ECO:0000313" key="3">
    <source>
        <dbReference type="Proteomes" id="UP000266723"/>
    </source>
</evidence>